<dbReference type="Pfam" id="PF19538">
    <property type="entry name" value="DUF6062"/>
    <property type="match status" value="1"/>
</dbReference>
<name>A0A7V3VSX8_9BACT</name>
<sequence length="211" mass="24307">MKKEVESGYLLGKIDELLDRVGCPICDLTFESVDDNIDALFYENVNDPSERKKFSAGPGFCSKHLKMVEDHLKVHPELGILGVSVLYGTLSEDLQKVGDGNKIEFGENCQLCAIERDSEKRYLDLFAQYISNDERLKKYENSVSMLCLRHFNELTKNPNINPDFKRVQSSKMEKVLNALKEFIRKSDYRYSKEPVSLMEGEAWRMISKFLS</sequence>
<organism evidence="1">
    <name type="scientific">Mesoaciditoga lauensis</name>
    <dbReference type="NCBI Taxonomy" id="1495039"/>
    <lineage>
        <taxon>Bacteria</taxon>
        <taxon>Thermotogati</taxon>
        <taxon>Thermotogota</taxon>
        <taxon>Thermotogae</taxon>
        <taxon>Mesoaciditogales</taxon>
        <taxon>Mesoaciditogaceae</taxon>
        <taxon>Mesoaciditoga</taxon>
    </lineage>
</organism>
<protein>
    <submittedName>
        <fullName evidence="1">Uncharacterized protein</fullName>
    </submittedName>
</protein>
<gene>
    <name evidence="1" type="ORF">ENX73_05185</name>
</gene>
<accession>A0A7V3VSX8</accession>
<dbReference type="InterPro" id="IPR045706">
    <property type="entry name" value="DUF6062"/>
</dbReference>
<comment type="caution">
    <text evidence="1">The sequence shown here is derived from an EMBL/GenBank/DDBJ whole genome shotgun (WGS) entry which is preliminary data.</text>
</comment>
<dbReference type="AlphaFoldDB" id="A0A7V3VSX8"/>
<proteinExistence type="predicted"/>
<evidence type="ECO:0000313" key="1">
    <source>
        <dbReference type="EMBL" id="HGE75499.1"/>
    </source>
</evidence>
<dbReference type="EMBL" id="DTPE01000205">
    <property type="protein sequence ID" value="HGE75499.1"/>
    <property type="molecule type" value="Genomic_DNA"/>
</dbReference>
<reference evidence="1" key="1">
    <citation type="journal article" date="2020" name="mSystems">
        <title>Genome- and Community-Level Interaction Insights into Carbon Utilization and Element Cycling Functions of Hydrothermarchaeota in Hydrothermal Sediment.</title>
        <authorList>
            <person name="Zhou Z."/>
            <person name="Liu Y."/>
            <person name="Xu W."/>
            <person name="Pan J."/>
            <person name="Luo Z.H."/>
            <person name="Li M."/>
        </authorList>
    </citation>
    <scope>NUCLEOTIDE SEQUENCE [LARGE SCALE GENOMIC DNA]</scope>
    <source>
        <strain evidence="1">SpSt-966</strain>
    </source>
</reference>